<organism evidence="1 2">
    <name type="scientific">Streptomyces hokutonensis</name>
    <dbReference type="NCBI Taxonomy" id="1306990"/>
    <lineage>
        <taxon>Bacteria</taxon>
        <taxon>Bacillati</taxon>
        <taxon>Actinomycetota</taxon>
        <taxon>Actinomycetes</taxon>
        <taxon>Kitasatosporales</taxon>
        <taxon>Streptomycetaceae</taxon>
        <taxon>Streptomyces</taxon>
    </lineage>
</organism>
<protein>
    <submittedName>
        <fullName evidence="1">Leader peptide</fullName>
    </submittedName>
</protein>
<evidence type="ECO:0000313" key="1">
    <source>
        <dbReference type="EMBL" id="MFE9604302.1"/>
    </source>
</evidence>
<proteinExistence type="predicted"/>
<comment type="caution">
    <text evidence="1">The sequence shown here is derived from an EMBL/GenBank/DDBJ whole genome shotgun (WGS) entry which is preliminary data.</text>
</comment>
<dbReference type="NCBIfam" id="NF042934">
    <property type="entry name" value="cis_reg_atten"/>
    <property type="match status" value="1"/>
</dbReference>
<keyword evidence="2" id="KW-1185">Reference proteome</keyword>
<dbReference type="EMBL" id="JBIAHM010000016">
    <property type="protein sequence ID" value="MFE9604302.1"/>
    <property type="molecule type" value="Genomic_DNA"/>
</dbReference>
<accession>A0ABW6MFK8</accession>
<reference evidence="1 2" key="1">
    <citation type="submission" date="2024-10" db="EMBL/GenBank/DDBJ databases">
        <title>The Natural Products Discovery Center: Release of the First 8490 Sequenced Strains for Exploring Actinobacteria Biosynthetic Diversity.</title>
        <authorList>
            <person name="Kalkreuter E."/>
            <person name="Kautsar S.A."/>
            <person name="Yang D."/>
            <person name="Bader C.D."/>
            <person name="Teijaro C.N."/>
            <person name="Fluegel L."/>
            <person name="Davis C.M."/>
            <person name="Simpson J.R."/>
            <person name="Lauterbach L."/>
            <person name="Steele A.D."/>
            <person name="Gui C."/>
            <person name="Meng S."/>
            <person name="Li G."/>
            <person name="Viehrig K."/>
            <person name="Ye F."/>
            <person name="Su P."/>
            <person name="Kiefer A.F."/>
            <person name="Nichols A."/>
            <person name="Cepeda A.J."/>
            <person name="Yan W."/>
            <person name="Fan B."/>
            <person name="Jiang Y."/>
            <person name="Adhikari A."/>
            <person name="Zheng C.-J."/>
            <person name="Schuster L."/>
            <person name="Cowan T.M."/>
            <person name="Smanski M.J."/>
            <person name="Chevrette M.G."/>
            <person name="De Carvalho L.P.S."/>
            <person name="Shen B."/>
        </authorList>
    </citation>
    <scope>NUCLEOTIDE SEQUENCE [LARGE SCALE GENOMIC DNA]</scope>
    <source>
        <strain evidence="1 2">NPDC006488</strain>
    </source>
</reference>
<gene>
    <name evidence="1" type="ORF">ACFYNQ_37850</name>
</gene>
<sequence length="56" mass="6290">MALRTRDPVAGVPDMEDGVLNSYDPSASCHDAVVFSRLSRRRHIDLQRFTSCLCHS</sequence>
<dbReference type="InterPro" id="IPR049979">
    <property type="entry name" value="Cys_resp_CS_actino"/>
</dbReference>
<name>A0ABW6MFK8_9ACTN</name>
<dbReference type="Proteomes" id="UP001601303">
    <property type="component" value="Unassembled WGS sequence"/>
</dbReference>
<evidence type="ECO:0000313" key="2">
    <source>
        <dbReference type="Proteomes" id="UP001601303"/>
    </source>
</evidence>
<dbReference type="RefSeq" id="WP_359604588.1">
    <property type="nucleotide sequence ID" value="NZ_JBFALI010000002.1"/>
</dbReference>